<keyword evidence="3" id="KW-1185">Reference proteome</keyword>
<evidence type="ECO:0000256" key="1">
    <source>
        <dbReference type="ARBA" id="ARBA00022679"/>
    </source>
</evidence>
<dbReference type="PANTHER" id="PTHR46401">
    <property type="entry name" value="GLYCOSYLTRANSFERASE WBBK-RELATED"/>
    <property type="match status" value="1"/>
</dbReference>
<dbReference type="Gene3D" id="3.40.50.2000">
    <property type="entry name" value="Glycogen Phosphorylase B"/>
    <property type="match status" value="1"/>
</dbReference>
<dbReference type="CDD" id="cd03809">
    <property type="entry name" value="GT4_MtfB-like"/>
    <property type="match status" value="1"/>
</dbReference>
<dbReference type="OrthoDB" id="433681at2"/>
<dbReference type="SUPFAM" id="SSF53756">
    <property type="entry name" value="UDP-Glycosyltransferase/glycogen phosphorylase"/>
    <property type="match status" value="1"/>
</dbReference>
<dbReference type="PANTHER" id="PTHR46401:SF2">
    <property type="entry name" value="GLYCOSYLTRANSFERASE WBBK-RELATED"/>
    <property type="match status" value="1"/>
</dbReference>
<dbReference type="RefSeq" id="WP_028311762.1">
    <property type="nucleotide sequence ID" value="NZ_AXWS01000013.1"/>
</dbReference>
<dbReference type="EC" id="2.4.-.-" evidence="4"/>
<evidence type="ECO:0000313" key="4">
    <source>
        <dbReference type="RefSeq" id="WP_028311762.1"/>
    </source>
</evidence>
<accession>A0A8B6X4N2</accession>
<evidence type="ECO:0000259" key="2">
    <source>
        <dbReference type="Pfam" id="PF00534"/>
    </source>
</evidence>
<evidence type="ECO:0000313" key="3">
    <source>
        <dbReference type="Proteomes" id="UP000675920"/>
    </source>
</evidence>
<name>A0A8B6X4N2_9BURK</name>
<dbReference type="InterPro" id="IPR001296">
    <property type="entry name" value="Glyco_trans_1"/>
</dbReference>
<organism evidence="3 4">
    <name type="scientific">Derxia gummosa DSM 723</name>
    <dbReference type="NCBI Taxonomy" id="1121388"/>
    <lineage>
        <taxon>Bacteria</taxon>
        <taxon>Pseudomonadati</taxon>
        <taxon>Pseudomonadota</taxon>
        <taxon>Betaproteobacteria</taxon>
        <taxon>Burkholderiales</taxon>
        <taxon>Alcaligenaceae</taxon>
        <taxon>Derxia</taxon>
    </lineage>
</organism>
<dbReference type="AlphaFoldDB" id="A0A8B6X4N2"/>
<feature type="domain" description="Glycosyl transferase family 1" evidence="2">
    <location>
        <begin position="191"/>
        <end position="339"/>
    </location>
</feature>
<dbReference type="GO" id="GO:0016757">
    <property type="term" value="F:glycosyltransferase activity"/>
    <property type="evidence" value="ECO:0007669"/>
    <property type="project" value="InterPro"/>
</dbReference>
<dbReference type="GO" id="GO:0009103">
    <property type="term" value="P:lipopolysaccharide biosynthetic process"/>
    <property type="evidence" value="ECO:0007669"/>
    <property type="project" value="TreeGrafter"/>
</dbReference>
<reference evidence="4" key="4">
    <citation type="submission" date="2025-08" db="UniProtKB">
        <authorList>
            <consortium name="RefSeq"/>
        </authorList>
    </citation>
    <scope>IDENTIFICATION</scope>
</reference>
<dbReference type="Proteomes" id="UP000675920">
    <property type="component" value="Unplaced"/>
</dbReference>
<sequence length="373" mass="41268">MSRRIYINGRFLGRRLTGVDRFALELTRALDRALEHDEGLRHAARFELLVPEGTQAPGFRHIVVRTVAGPGGQAWEQVALHRATRDGLLLNLCNTGPWLRREQLIVIHDVAVYRVPQSFRRSFRLLYRVALPLLARRSRHVATVSEFSRKEIAELLDIPASRIGVITEGAEHLRQQQPDESVLARHGLANRGYFLGVSSAAPHKNFRLLLDSARLAGNADLPVVIAGGVDRRIFGEGGGDDADRRVRWLGYVSDAELLALYRNALGFVFPSIYEGFGIPPIEAMACDCPVIAARAASIPEVCGDAALYIDPTDPADLLDAMRRLRDSPGLRDTLIAAGQRNLSRWRWAQGARDLLSMLQLPQAPDQPGAEPPP</sequence>
<protein>
    <submittedName>
        <fullName evidence="4">Glycosyltransferase family 4 protein</fullName>
        <ecNumber evidence="4">2.4.-.-</ecNumber>
    </submittedName>
</protein>
<reference evidence="4" key="3">
    <citation type="journal article" date="2006" name="Glycobiology">
        <title>Structures and mechanisms of glycosyltransferases.</title>
        <authorList>
            <person name="Breton C."/>
            <person name="Snajdrova L."/>
            <person name="Jeanneau C."/>
            <person name="Koca J."/>
            <person name="Imberty A."/>
        </authorList>
    </citation>
    <scope>NUCLEOTIDE SEQUENCE</scope>
</reference>
<keyword evidence="1" id="KW-0808">Transferase</keyword>
<reference evidence="4" key="1">
    <citation type="journal article" date="1999" name="Glycobiology">
        <title>Conserved domains of glycosyltransferases.</title>
        <authorList>
            <person name="Kapitonov D."/>
            <person name="Yu R.K."/>
        </authorList>
    </citation>
    <scope>NUCLEOTIDE SEQUENCE</scope>
</reference>
<proteinExistence type="predicted"/>
<dbReference type="Pfam" id="PF00534">
    <property type="entry name" value="Glycos_transf_1"/>
    <property type="match status" value="1"/>
</dbReference>
<reference evidence="4" key="2">
    <citation type="journal article" date="2003" name="J. Mol. Biol.">
        <title>An evolving hierarchical family classification for glycosyltransferases.</title>
        <authorList>
            <person name="Coutinho P.M."/>
            <person name="Deleury E."/>
            <person name="Davies G.J."/>
            <person name="Henrissat B."/>
        </authorList>
    </citation>
    <scope>NUCLEOTIDE SEQUENCE</scope>
</reference>